<dbReference type="EMBL" id="NKHU02000011">
    <property type="protein sequence ID" value="RHZ66521.1"/>
    <property type="molecule type" value="Genomic_DNA"/>
</dbReference>
<name>A0A397HTJ7_ASPTH</name>
<dbReference type="AlphaFoldDB" id="A0A397HTJ7"/>
<accession>A0A397HTJ7</accession>
<evidence type="ECO:0000313" key="2">
    <source>
        <dbReference type="EMBL" id="RHZ66521.1"/>
    </source>
</evidence>
<feature type="region of interest" description="Disordered" evidence="1">
    <location>
        <begin position="1"/>
        <end position="105"/>
    </location>
</feature>
<gene>
    <name evidence="2" type="ORF">CDV56_109353</name>
</gene>
<dbReference type="OrthoDB" id="4476768at2759"/>
<reference evidence="2" key="1">
    <citation type="submission" date="2018-08" db="EMBL/GenBank/DDBJ databases">
        <title>Draft genome sequence of azole-resistant Aspergillus thermomutatus (Neosartorya pseudofischeri) strain HMR AF 39, isolated from a human nasal aspirate.</title>
        <authorList>
            <person name="Parent-Michaud M."/>
            <person name="Dufresne P.J."/>
            <person name="Fournier E."/>
            <person name="Martineau C."/>
            <person name="Moreira S."/>
            <person name="Perkins V."/>
            <person name="De Repentigny L."/>
            <person name="Dufresne S.F."/>
        </authorList>
    </citation>
    <scope>NUCLEOTIDE SEQUENCE [LARGE SCALE GENOMIC DNA]</scope>
    <source>
        <strain evidence="2">HMR AF 39</strain>
    </source>
</reference>
<dbReference type="RefSeq" id="XP_026618299.1">
    <property type="nucleotide sequence ID" value="XM_026762972.1"/>
</dbReference>
<keyword evidence="3" id="KW-1185">Reference proteome</keyword>
<protein>
    <submittedName>
        <fullName evidence="2">Uncharacterized protein</fullName>
    </submittedName>
</protein>
<feature type="compositionally biased region" description="Acidic residues" evidence="1">
    <location>
        <begin position="92"/>
        <end position="105"/>
    </location>
</feature>
<sequence length="105" mass="11825">MAGSKTETAVRFPERDSQTRRLRNQTTQDRKAVARMRAQASSAQSRVAKATAGEEWTPVENFETTMDQDGNPVPDMAYTDYEKMTKHKGTQDEADDYEAANADFD</sequence>
<dbReference type="GeneID" id="38131327"/>
<organism evidence="2 3">
    <name type="scientific">Aspergillus thermomutatus</name>
    <name type="common">Neosartorya pseudofischeri</name>
    <dbReference type="NCBI Taxonomy" id="41047"/>
    <lineage>
        <taxon>Eukaryota</taxon>
        <taxon>Fungi</taxon>
        <taxon>Dikarya</taxon>
        <taxon>Ascomycota</taxon>
        <taxon>Pezizomycotina</taxon>
        <taxon>Eurotiomycetes</taxon>
        <taxon>Eurotiomycetidae</taxon>
        <taxon>Eurotiales</taxon>
        <taxon>Aspergillaceae</taxon>
        <taxon>Aspergillus</taxon>
        <taxon>Aspergillus subgen. Fumigati</taxon>
    </lineage>
</organism>
<evidence type="ECO:0000256" key="1">
    <source>
        <dbReference type="SAM" id="MobiDB-lite"/>
    </source>
</evidence>
<proteinExistence type="predicted"/>
<feature type="compositionally biased region" description="Low complexity" evidence="1">
    <location>
        <begin position="35"/>
        <end position="50"/>
    </location>
</feature>
<dbReference type="Proteomes" id="UP000215305">
    <property type="component" value="Unassembled WGS sequence"/>
</dbReference>
<comment type="caution">
    <text evidence="2">The sequence shown here is derived from an EMBL/GenBank/DDBJ whole genome shotgun (WGS) entry which is preliminary data.</text>
</comment>
<evidence type="ECO:0000313" key="3">
    <source>
        <dbReference type="Proteomes" id="UP000215305"/>
    </source>
</evidence>
<dbReference type="VEuPathDB" id="FungiDB:CDV56_109353"/>